<reference evidence="3 4" key="1">
    <citation type="submission" date="2013-10" db="EMBL/GenBank/DDBJ databases">
        <authorList>
            <person name="Wang G."/>
            <person name="Zhuang W."/>
        </authorList>
    </citation>
    <scope>NUCLEOTIDE SEQUENCE [LARGE SCALE GENOMIC DNA]</scope>
    <source>
        <strain evidence="3 4">DSM 20118</strain>
    </source>
</reference>
<feature type="region of interest" description="Disordered" evidence="1">
    <location>
        <begin position="1"/>
        <end position="39"/>
    </location>
</feature>
<dbReference type="AlphaFoldDB" id="A0A0A0BCC7"/>
<proteinExistence type="predicted"/>
<evidence type="ECO:0000259" key="2">
    <source>
        <dbReference type="Pfam" id="PF04248"/>
    </source>
</evidence>
<dbReference type="Pfam" id="PF04248">
    <property type="entry name" value="NTP_transf_9"/>
    <property type="match status" value="1"/>
</dbReference>
<sequence length="184" mass="19853">MSAPGAWRPRTPPPGGRPAVEPQPGQESVWDYPRPPRVEPSDERVVVLLGASVVVDTRRSLRVLETSHPPTYYLHPDDVAPGALVPVPGATSWCEFKGRATYWDVVGHDAAGREVRARQAAWGYAAPSPGYEALAGFVALYPGRMTRCTVDGEVVEAQAGDFYGGWRTGRVVGPFKGADGTRGW</sequence>
<keyword evidence="4" id="KW-1185">Reference proteome</keyword>
<dbReference type="PANTHER" id="PTHR43058:SF1">
    <property type="entry name" value="DUF427 DOMAIN-CONTAINING PROTEIN"/>
    <property type="match status" value="1"/>
</dbReference>
<organism evidence="3 4">
    <name type="scientific">Cellulomonas cellasea DSM 20118</name>
    <dbReference type="NCBI Taxonomy" id="1408250"/>
    <lineage>
        <taxon>Bacteria</taxon>
        <taxon>Bacillati</taxon>
        <taxon>Actinomycetota</taxon>
        <taxon>Actinomycetes</taxon>
        <taxon>Micrococcales</taxon>
        <taxon>Cellulomonadaceae</taxon>
        <taxon>Cellulomonas</taxon>
    </lineage>
</organism>
<gene>
    <name evidence="3" type="ORF">Q760_02525</name>
</gene>
<name>A0A0A0BCC7_9CELL</name>
<dbReference type="Gene3D" id="2.170.150.40">
    <property type="entry name" value="Domain of unknown function (DUF427)"/>
    <property type="match status" value="1"/>
</dbReference>
<feature type="domain" description="DUF427" evidence="2">
    <location>
        <begin position="46"/>
        <end position="142"/>
    </location>
</feature>
<evidence type="ECO:0000313" key="3">
    <source>
        <dbReference type="EMBL" id="KGM03514.1"/>
    </source>
</evidence>
<dbReference type="STRING" id="1408250.Q760_02525"/>
<accession>A0A0A0BCC7</accession>
<dbReference type="RefSeq" id="WP_034625345.1">
    <property type="nucleotide sequence ID" value="NZ_AXNT01000012.1"/>
</dbReference>
<dbReference type="PANTHER" id="PTHR43058">
    <property type="entry name" value="SLR0655 PROTEIN"/>
    <property type="match status" value="1"/>
</dbReference>
<dbReference type="Proteomes" id="UP000029833">
    <property type="component" value="Unassembled WGS sequence"/>
</dbReference>
<dbReference type="EMBL" id="AXNT01000012">
    <property type="protein sequence ID" value="KGM03514.1"/>
    <property type="molecule type" value="Genomic_DNA"/>
</dbReference>
<dbReference type="InterPro" id="IPR038694">
    <property type="entry name" value="DUF427_sf"/>
</dbReference>
<comment type="caution">
    <text evidence="3">The sequence shown here is derived from an EMBL/GenBank/DDBJ whole genome shotgun (WGS) entry which is preliminary data.</text>
</comment>
<dbReference type="OrthoDB" id="285364at2"/>
<protein>
    <recommendedName>
        <fullName evidence="2">DUF427 domain-containing protein</fullName>
    </recommendedName>
</protein>
<evidence type="ECO:0000256" key="1">
    <source>
        <dbReference type="SAM" id="MobiDB-lite"/>
    </source>
</evidence>
<evidence type="ECO:0000313" key="4">
    <source>
        <dbReference type="Proteomes" id="UP000029833"/>
    </source>
</evidence>
<dbReference type="InterPro" id="IPR007361">
    <property type="entry name" value="DUF427"/>
</dbReference>